<keyword evidence="1" id="KW-1133">Transmembrane helix</keyword>
<keyword evidence="3" id="KW-1185">Reference proteome</keyword>
<feature type="transmembrane region" description="Helical" evidence="1">
    <location>
        <begin position="61"/>
        <end position="81"/>
    </location>
</feature>
<evidence type="ECO:0000313" key="3">
    <source>
        <dbReference type="Proteomes" id="UP001600888"/>
    </source>
</evidence>
<protein>
    <submittedName>
        <fullName evidence="2">Uncharacterized protein</fullName>
    </submittedName>
</protein>
<dbReference type="Proteomes" id="UP001600888">
    <property type="component" value="Unassembled WGS sequence"/>
</dbReference>
<comment type="caution">
    <text evidence="2">The sequence shown here is derived from an EMBL/GenBank/DDBJ whole genome shotgun (WGS) entry which is preliminary data.</text>
</comment>
<name>A0ABR4EMZ4_9PEZI</name>
<reference evidence="2 3" key="1">
    <citation type="submission" date="2024-03" db="EMBL/GenBank/DDBJ databases">
        <title>A high-quality draft genome sequence of Diaporthe vaccinii, a causative agent of upright dieback and viscid rot disease in cranberry plants.</title>
        <authorList>
            <person name="Sarrasin M."/>
            <person name="Lang B.F."/>
            <person name="Burger G."/>
        </authorList>
    </citation>
    <scope>NUCLEOTIDE SEQUENCE [LARGE SCALE GENOMIC DNA]</scope>
    <source>
        <strain evidence="2 3">IS7</strain>
    </source>
</reference>
<evidence type="ECO:0000313" key="2">
    <source>
        <dbReference type="EMBL" id="KAL2283801.1"/>
    </source>
</evidence>
<dbReference type="EMBL" id="JBAWTH010000040">
    <property type="protein sequence ID" value="KAL2283801.1"/>
    <property type="molecule type" value="Genomic_DNA"/>
</dbReference>
<proteinExistence type="predicted"/>
<sequence length="255" mass="26868">MKLEAIGAQGPLAMWVQISAPCCRGSTRRLKRLGRVHRASGTAEAGGGDGQGQGQGRGNRWVLGIPGLLLLELFAVVLFTVDTGTAIPVLFTGDEDLFLAVAVLLPAGRKVGRGGGVRRRDLTTFPPGLVVGEVEVELLVGSGAGAGLARLLLVVVAVRRGEDAEGDGDSRFKIQVDCLSPLASSWGKKSKERRIREGPYQLIRTPSVLWGFDRAPFLAGGRGCVDGPGTTGQVADTTMCGMAKMEKRMLCLDVC</sequence>
<organism evidence="2 3">
    <name type="scientific">Diaporthe vaccinii</name>
    <dbReference type="NCBI Taxonomy" id="105482"/>
    <lineage>
        <taxon>Eukaryota</taxon>
        <taxon>Fungi</taxon>
        <taxon>Dikarya</taxon>
        <taxon>Ascomycota</taxon>
        <taxon>Pezizomycotina</taxon>
        <taxon>Sordariomycetes</taxon>
        <taxon>Sordariomycetidae</taxon>
        <taxon>Diaporthales</taxon>
        <taxon>Diaporthaceae</taxon>
        <taxon>Diaporthe</taxon>
        <taxon>Diaporthe eres species complex</taxon>
    </lineage>
</organism>
<evidence type="ECO:0000256" key="1">
    <source>
        <dbReference type="SAM" id="Phobius"/>
    </source>
</evidence>
<keyword evidence="1" id="KW-0472">Membrane</keyword>
<accession>A0ABR4EMZ4</accession>
<keyword evidence="1" id="KW-0812">Transmembrane</keyword>
<gene>
    <name evidence="2" type="ORF">FJTKL_09586</name>
</gene>